<comment type="caution">
    <text evidence="1">The sequence shown here is derived from an EMBL/GenBank/DDBJ whole genome shotgun (WGS) entry which is preliminary data.</text>
</comment>
<reference evidence="1 2" key="1">
    <citation type="journal article" date="2013" name="Int. J. Syst. Evol. Microbiol.">
        <title>Roseomonas aerophila sp. nov., isolated from air.</title>
        <authorList>
            <person name="Kim S.J."/>
            <person name="Weon H.Y."/>
            <person name="Ahn J.H."/>
            <person name="Hong S.B."/>
            <person name="Seok S.J."/>
            <person name="Whang K.S."/>
            <person name="Kwon S.W."/>
        </authorList>
    </citation>
    <scope>NUCLEOTIDE SEQUENCE [LARGE SCALE GENOMIC DNA]</scope>
    <source>
        <strain evidence="1 2">NBRC 108923</strain>
    </source>
</reference>
<dbReference type="RefSeq" id="WP_187783323.1">
    <property type="nucleotide sequence ID" value="NZ_JACTVA010000005.1"/>
</dbReference>
<dbReference type="Proteomes" id="UP000626026">
    <property type="component" value="Unassembled WGS sequence"/>
</dbReference>
<evidence type="ECO:0000313" key="1">
    <source>
        <dbReference type="EMBL" id="MBC9206146.1"/>
    </source>
</evidence>
<organism evidence="1 2">
    <name type="scientific">Teichococcus aerophilus</name>
    <dbReference type="NCBI Taxonomy" id="1224513"/>
    <lineage>
        <taxon>Bacteria</taxon>
        <taxon>Pseudomonadati</taxon>
        <taxon>Pseudomonadota</taxon>
        <taxon>Alphaproteobacteria</taxon>
        <taxon>Acetobacterales</taxon>
        <taxon>Roseomonadaceae</taxon>
        <taxon>Roseomonas</taxon>
    </lineage>
</organism>
<evidence type="ECO:0000313" key="2">
    <source>
        <dbReference type="Proteomes" id="UP000626026"/>
    </source>
</evidence>
<proteinExistence type="predicted"/>
<protein>
    <submittedName>
        <fullName evidence="1">Uncharacterized protein</fullName>
    </submittedName>
</protein>
<dbReference type="EMBL" id="JACTVA010000005">
    <property type="protein sequence ID" value="MBC9206146.1"/>
    <property type="molecule type" value="Genomic_DNA"/>
</dbReference>
<keyword evidence="2" id="KW-1185">Reference proteome</keyword>
<sequence length="78" mass="8566">MGSEIEDYPTRIDDYLPHVIARCVEKAGRHQRPYRFSLNGATTVVQPGQSADSVNADVQRQWQAATAGRTQQAEAPPG</sequence>
<gene>
    <name evidence="1" type="ORF">IBL26_04805</name>
</gene>
<accession>A0ABR7RIL1</accession>
<name>A0ABR7RIL1_9PROT</name>